<dbReference type="PANTHER" id="PTHR36848:SF2">
    <property type="entry name" value="SECRETED PROTEIN"/>
    <property type="match status" value="1"/>
</dbReference>
<accession>A0A8H3ZUA0</accession>
<dbReference type="Pfam" id="PF17132">
    <property type="entry name" value="Glyco_hydro_106"/>
    <property type="match status" value="1"/>
</dbReference>
<name>A0A8H3ZUA0_9PEZI</name>
<evidence type="ECO:0000313" key="2">
    <source>
        <dbReference type="EMBL" id="KAF0323740.1"/>
    </source>
</evidence>
<proteinExistence type="predicted"/>
<dbReference type="InterPro" id="IPR053161">
    <property type="entry name" value="Ulvan_degrading_GH"/>
</dbReference>
<keyword evidence="3" id="KW-1185">Reference proteome</keyword>
<dbReference type="EMBL" id="WOWK01000049">
    <property type="protein sequence ID" value="KAF0323740.1"/>
    <property type="molecule type" value="Genomic_DNA"/>
</dbReference>
<gene>
    <name evidence="2" type="ORF">GQ607_008949</name>
</gene>
<organism evidence="2 3">
    <name type="scientific">Colletotrichum asianum</name>
    <dbReference type="NCBI Taxonomy" id="702518"/>
    <lineage>
        <taxon>Eukaryota</taxon>
        <taxon>Fungi</taxon>
        <taxon>Dikarya</taxon>
        <taxon>Ascomycota</taxon>
        <taxon>Pezizomycotina</taxon>
        <taxon>Sordariomycetes</taxon>
        <taxon>Hypocreomycetidae</taxon>
        <taxon>Glomerellales</taxon>
        <taxon>Glomerellaceae</taxon>
        <taxon>Colletotrichum</taxon>
        <taxon>Colletotrichum gloeosporioides species complex</taxon>
    </lineage>
</organism>
<sequence>MMFLSTSALLSMPLLASPVLAGHAGQVSEPSTYQRARFRWWWPGGWIEPDQVSAEITSIADAGFGGGEIGDVRDSVKGAMDPAVYGWGEQRWNNGVLTAYEQAAKLGVHTMKELVHGQVFLQAGETFSGALPLPVAVPSGNQTGNLVTATPKLIALLAAKTTTTNESAAVVEFGPETVTVITDSVDNGTLTWTAPSDGAYVVVAAYARGTGQIQNMYDAGVKYWEEHILTPELTALLRKSNGSIFEDSLELKYKQLWTLNFTQEFQARRGYDISPFLLHLLKDTNTFNGDNSAATKITNDFYKTITDLYVDYRLKGVTAWANTLGLKFRVQPYTLNFDSAYIASLLDIPEGESLGFDGAPDSFRALATGRDIGGRTTILSNEIGAYFGKAYGVTWKSLLGTANLDSALGVSQNVIHGFPYEDSPSSLWPGFASFTPLGASSNGFADAWGPRQPQWMFAKAASKYLAFSQKLLQESGASVDVAILNQDWGVTAAWDDSSLNDAGYSYQFPTPYLLEKHGVAVRDGVLAADGPGYRALIINNQTTMDISTAELVLSYGKAGLPVVISGNSPSTTFSYYADQNAADEELASTFSEILNLPTTRVVSGPEAVPEALSTLGASSSVEYPQGPGNNSVITYRRTAGNGYLYWIYNNGDEHLQLPVGLAGAGAPYDIKWTGDVKPFAAFNAENGYVFLNVTLAPEAVASIFVGSSNPFSVQTLPIHLTSTDCRAVANNGTVQISSNTTCSATTSTNQTVTLDPTDIPESITLSAWTLRVQDWSPQYPNATGNASVATSKTWLAPIQLTSPLVPWTNITGLEYASGVGVYNTTVNLSPGSGADLRMLLHMPVVEGSWGLAINGREVEGVDWFASEPIDVTDYVTFGGANAIEITVATSLWNKLINVWPAVYGSEEPVANGLAGSVVLSMEKILVVS</sequence>
<dbReference type="OrthoDB" id="2588159at2759"/>
<keyword evidence="1" id="KW-0732">Signal</keyword>
<evidence type="ECO:0000256" key="1">
    <source>
        <dbReference type="SAM" id="SignalP"/>
    </source>
</evidence>
<dbReference type="AlphaFoldDB" id="A0A8H3ZUA0"/>
<reference evidence="2 3" key="1">
    <citation type="submission" date="2019-12" db="EMBL/GenBank/DDBJ databases">
        <title>A genome sequence resource for the geographically widespread anthracnose pathogen Colletotrichum asianum.</title>
        <authorList>
            <person name="Meng Y."/>
        </authorList>
    </citation>
    <scope>NUCLEOTIDE SEQUENCE [LARGE SCALE GENOMIC DNA]</scope>
    <source>
        <strain evidence="2 3">ICMP 18580</strain>
    </source>
</reference>
<dbReference type="Gene3D" id="2.60.120.260">
    <property type="entry name" value="Galactose-binding domain-like"/>
    <property type="match status" value="1"/>
</dbReference>
<comment type="caution">
    <text evidence="2">The sequence shown here is derived from an EMBL/GenBank/DDBJ whole genome shotgun (WGS) entry which is preliminary data.</text>
</comment>
<feature type="chain" id="PRO_5034672653" evidence="1">
    <location>
        <begin position="17"/>
        <end position="928"/>
    </location>
</feature>
<dbReference type="Proteomes" id="UP000434172">
    <property type="component" value="Unassembled WGS sequence"/>
</dbReference>
<evidence type="ECO:0000313" key="3">
    <source>
        <dbReference type="Proteomes" id="UP000434172"/>
    </source>
</evidence>
<dbReference type="PANTHER" id="PTHR36848">
    <property type="entry name" value="DNA-BINDING PROTEIN (PUTATIVE SECRETED PROTEIN)-RELATED"/>
    <property type="match status" value="1"/>
</dbReference>
<feature type="signal peptide" evidence="1">
    <location>
        <begin position="1"/>
        <end position="16"/>
    </location>
</feature>
<protein>
    <submittedName>
        <fullName evidence="2">Secreted protein</fullName>
    </submittedName>
</protein>